<dbReference type="Proteomes" id="UP000193944">
    <property type="component" value="Unassembled WGS sequence"/>
</dbReference>
<keyword evidence="3" id="KW-1185">Reference proteome</keyword>
<accession>A0A1Y1XEE2</accession>
<reference evidence="2 3" key="1">
    <citation type="submission" date="2016-08" db="EMBL/GenBank/DDBJ databases">
        <title>A Parts List for Fungal Cellulosomes Revealed by Comparative Genomics.</title>
        <authorList>
            <consortium name="DOE Joint Genome Institute"/>
            <person name="Haitjema C.H."/>
            <person name="Gilmore S.P."/>
            <person name="Henske J.K."/>
            <person name="Solomon K.V."/>
            <person name="De Groot R."/>
            <person name="Kuo A."/>
            <person name="Mondo S.J."/>
            <person name="Salamov A.A."/>
            <person name="Labutti K."/>
            <person name="Zhao Z."/>
            <person name="Chiniquy J."/>
            <person name="Barry K."/>
            <person name="Brewer H.M."/>
            <person name="Purvine S.O."/>
            <person name="Wright A.T."/>
            <person name="Boxma B."/>
            <person name="Van Alen T."/>
            <person name="Hackstein J.H."/>
            <person name="Baker S.E."/>
            <person name="Grigoriev I.V."/>
            <person name="O'Malley M.A."/>
        </authorList>
    </citation>
    <scope>NUCLEOTIDE SEQUENCE [LARGE SCALE GENOMIC DNA]</scope>
    <source>
        <strain evidence="2 3">S4</strain>
    </source>
</reference>
<proteinExistence type="predicted"/>
<sequence>MENYKKRVLNTVKFSFNDIPEFDECNKYNNIKVKKNIYDYNSKTDKSLVTLNNEIIDKKFKLPLENKVTEIGNEYIKHARDKILKTISLTNNNISTKKTSSRLLTSLANEKNNRKKCKNTFFSIYNKNNKKVTNNNISLDSNKKIKKNCKDNFFKQKSLDLNIGKDNLFNKKSLDLNIDLANLKSNNDSNCNKNIKEISSKLSNFDLNEFENNENFINNENRLSTITSRVKQLEQQLSITMKELREKNNIIYELKKEIKEKNILLKSTSNEK</sequence>
<reference evidence="2 3" key="2">
    <citation type="submission" date="2016-08" db="EMBL/GenBank/DDBJ databases">
        <title>Pervasive Adenine N6-methylation of Active Genes in Fungi.</title>
        <authorList>
            <consortium name="DOE Joint Genome Institute"/>
            <person name="Mondo S.J."/>
            <person name="Dannebaum R.O."/>
            <person name="Kuo R.C."/>
            <person name="Labutti K."/>
            <person name="Haridas S."/>
            <person name="Kuo A."/>
            <person name="Salamov A."/>
            <person name="Ahrendt S.R."/>
            <person name="Lipzen A."/>
            <person name="Sullivan W."/>
            <person name="Andreopoulos W.B."/>
            <person name="Clum A."/>
            <person name="Lindquist E."/>
            <person name="Daum C."/>
            <person name="Ramamoorthy G.K."/>
            <person name="Gryganskyi A."/>
            <person name="Culley D."/>
            <person name="Magnuson J.K."/>
            <person name="James T.Y."/>
            <person name="O'Malley M.A."/>
            <person name="Stajich J.E."/>
            <person name="Spatafora J.W."/>
            <person name="Visel A."/>
            <person name="Grigoriev I.V."/>
        </authorList>
    </citation>
    <scope>NUCLEOTIDE SEQUENCE [LARGE SCALE GENOMIC DNA]</scope>
    <source>
        <strain evidence="2 3">S4</strain>
    </source>
</reference>
<dbReference type="AlphaFoldDB" id="A0A1Y1XEE2"/>
<evidence type="ECO:0000313" key="3">
    <source>
        <dbReference type="Proteomes" id="UP000193944"/>
    </source>
</evidence>
<evidence type="ECO:0000313" key="2">
    <source>
        <dbReference type="EMBL" id="ORX84077.1"/>
    </source>
</evidence>
<evidence type="ECO:0000256" key="1">
    <source>
        <dbReference type="SAM" id="Coils"/>
    </source>
</evidence>
<dbReference type="OrthoDB" id="10675323at2759"/>
<dbReference type="EMBL" id="MCFG01000059">
    <property type="protein sequence ID" value="ORX84077.1"/>
    <property type="molecule type" value="Genomic_DNA"/>
</dbReference>
<feature type="coiled-coil region" evidence="1">
    <location>
        <begin position="223"/>
        <end position="261"/>
    </location>
</feature>
<organism evidence="2 3">
    <name type="scientific">Anaeromyces robustus</name>
    <dbReference type="NCBI Taxonomy" id="1754192"/>
    <lineage>
        <taxon>Eukaryota</taxon>
        <taxon>Fungi</taxon>
        <taxon>Fungi incertae sedis</taxon>
        <taxon>Chytridiomycota</taxon>
        <taxon>Chytridiomycota incertae sedis</taxon>
        <taxon>Neocallimastigomycetes</taxon>
        <taxon>Neocallimastigales</taxon>
        <taxon>Neocallimastigaceae</taxon>
        <taxon>Anaeromyces</taxon>
    </lineage>
</organism>
<protein>
    <submittedName>
        <fullName evidence="2">Uncharacterized protein</fullName>
    </submittedName>
</protein>
<name>A0A1Y1XEE2_9FUNG</name>
<comment type="caution">
    <text evidence="2">The sequence shown here is derived from an EMBL/GenBank/DDBJ whole genome shotgun (WGS) entry which is preliminary data.</text>
</comment>
<gene>
    <name evidence="2" type="ORF">BCR32DRAFT_135635</name>
</gene>
<keyword evidence="1" id="KW-0175">Coiled coil</keyword>